<dbReference type="AlphaFoldDB" id="A0A0F6TPH6"/>
<keyword evidence="1" id="KW-0812">Transmembrane</keyword>
<proteinExistence type="predicted"/>
<evidence type="ECO:0000256" key="1">
    <source>
        <dbReference type="SAM" id="Phobius"/>
    </source>
</evidence>
<dbReference type="OrthoDB" id="6197360at2"/>
<dbReference type="RefSeq" id="WP_046560454.1">
    <property type="nucleotide sequence ID" value="NZ_CP010975.1"/>
</dbReference>
<name>A0A0F6TPH6_9GAMM</name>
<evidence type="ECO:0000313" key="3">
    <source>
        <dbReference type="Proteomes" id="UP000034071"/>
    </source>
</evidence>
<keyword evidence="3" id="KW-1185">Reference proteome</keyword>
<feature type="transmembrane region" description="Helical" evidence="1">
    <location>
        <begin position="47"/>
        <end position="68"/>
    </location>
</feature>
<keyword evidence="1" id="KW-0472">Membrane</keyword>
<dbReference type="EMBL" id="CP010975">
    <property type="protein sequence ID" value="AKE51244.1"/>
    <property type="molecule type" value="Genomic_DNA"/>
</dbReference>
<evidence type="ECO:0008006" key="4">
    <source>
        <dbReference type="Google" id="ProtNLM"/>
    </source>
</evidence>
<evidence type="ECO:0000313" key="2">
    <source>
        <dbReference type="EMBL" id="AKE51244.1"/>
    </source>
</evidence>
<dbReference type="STRING" id="914150.TQ33_0255"/>
<keyword evidence="1" id="KW-1133">Transmembrane helix</keyword>
<feature type="transmembrane region" description="Helical" evidence="1">
    <location>
        <begin position="117"/>
        <end position="140"/>
    </location>
</feature>
<dbReference type="KEGG" id="kge:TQ33_0255"/>
<dbReference type="HOGENOM" id="CLU_1793905_0_0_6"/>
<protein>
    <recommendedName>
        <fullName evidence="4">DUF2178 domain-containing protein</fullName>
    </recommendedName>
</protein>
<feature type="transmembrane region" description="Helical" evidence="1">
    <location>
        <begin position="12"/>
        <end position="35"/>
    </location>
</feature>
<gene>
    <name evidence="2" type="ORF">TQ33_0255</name>
</gene>
<organism evidence="2 3">
    <name type="scientific">Kangiella geojedonensis</name>
    <dbReference type="NCBI Taxonomy" id="914150"/>
    <lineage>
        <taxon>Bacteria</taxon>
        <taxon>Pseudomonadati</taxon>
        <taxon>Pseudomonadota</taxon>
        <taxon>Gammaproteobacteria</taxon>
        <taxon>Kangiellales</taxon>
        <taxon>Kangiellaceae</taxon>
        <taxon>Kangiella</taxon>
    </lineage>
</organism>
<accession>A0A0F6TPH6</accession>
<sequence length="144" mass="16195">MTLKDLSFREKSALVTLVALTALLIFTLNIIWPFFSGYEEAILEMKPLWGAVIFFIVLQIIGHSVVAARNAKEANANADEREKLIVLKSNFYASHVLGFVVIGYLGISMLFQIPFLSIYFVFIAFVVAEMINCISQLILFQRGV</sequence>
<dbReference type="Proteomes" id="UP000034071">
    <property type="component" value="Chromosome"/>
</dbReference>
<feature type="transmembrane region" description="Helical" evidence="1">
    <location>
        <begin position="89"/>
        <end position="111"/>
    </location>
</feature>
<reference evidence="2 3" key="1">
    <citation type="submission" date="2015-02" db="EMBL/GenBank/DDBJ databases">
        <title>Complete genome sequence of Kangiella geojedonensis strain YCS-5T.</title>
        <authorList>
            <person name="Kim K.M."/>
        </authorList>
    </citation>
    <scope>NUCLEOTIDE SEQUENCE [LARGE SCALE GENOMIC DNA]</scope>
    <source>
        <strain evidence="2 3">YCS-5</strain>
    </source>
</reference>